<sequence length="314" mass="36313">MEVVFSFFPPADLREQLINEFPDCHFQFYRKISEAEWKNAEVIVTYGEDLSEKIIHSSPRLRWIMVCSAGLEKMPFQAIKEKNILVTNAKGIHKIPMAEFTLGLMLQHAKRYPELADFEKQRVWNKKLPLQELAEKEVLVLGTGAIGSEIGRLSKAFRMKTSGVNRSGKPVDYFDRIYTFQDWNIALGMADFIVSVLPSTPETRYLLRENHFQTMKDTAVFINIGRGDLVEDKVLLNAAKQNQVAHIYLDVFEKEPLPPEHEFWTLNNITVTPHISAMSKNYLPRAFEILKHNLSTYITGRKDFWNVVDLDRGY</sequence>
<evidence type="ECO:0000313" key="7">
    <source>
        <dbReference type="EMBL" id="EHL78368.1"/>
    </source>
</evidence>
<dbReference type="InterPro" id="IPR006140">
    <property type="entry name" value="D-isomer_DH_NAD-bd"/>
</dbReference>
<dbReference type="GO" id="GO:0016616">
    <property type="term" value="F:oxidoreductase activity, acting on the CH-OH group of donors, NAD or NADP as acceptor"/>
    <property type="evidence" value="ECO:0007669"/>
    <property type="project" value="InterPro"/>
</dbReference>
<evidence type="ECO:0000259" key="5">
    <source>
        <dbReference type="Pfam" id="PF00389"/>
    </source>
</evidence>
<dbReference type="SUPFAM" id="SSF52283">
    <property type="entry name" value="Formate/glycerate dehydrogenase catalytic domain-like"/>
    <property type="match status" value="1"/>
</dbReference>
<dbReference type="CDD" id="cd05300">
    <property type="entry name" value="2-Hacid_dh_1"/>
    <property type="match status" value="1"/>
</dbReference>
<name>G9QKG6_9BACI</name>
<dbReference type="PANTHER" id="PTHR43333">
    <property type="entry name" value="2-HACID_DH_C DOMAIN-CONTAINING PROTEIN"/>
    <property type="match status" value="1"/>
</dbReference>
<feature type="domain" description="D-isomer specific 2-hydroxyacid dehydrogenase NAD-binding" evidence="6">
    <location>
        <begin position="102"/>
        <end position="276"/>
    </location>
</feature>
<keyword evidence="8" id="KW-1185">Reference proteome</keyword>
<dbReference type="Gene3D" id="3.40.50.720">
    <property type="entry name" value="NAD(P)-binding Rossmann-like Domain"/>
    <property type="match status" value="2"/>
</dbReference>
<comment type="caution">
    <text evidence="7">The sequence shown here is derived from an EMBL/GenBank/DDBJ whole genome shotgun (WGS) entry which is preliminary data.</text>
</comment>
<evidence type="ECO:0000256" key="2">
    <source>
        <dbReference type="ARBA" id="ARBA00023002"/>
    </source>
</evidence>
<dbReference type="EMBL" id="ACWF01000077">
    <property type="protein sequence ID" value="EHL78368.1"/>
    <property type="molecule type" value="Genomic_DNA"/>
</dbReference>
<dbReference type="RefSeq" id="WP_003353816.1">
    <property type="nucleotide sequence ID" value="NZ_JH414749.1"/>
</dbReference>
<dbReference type="HOGENOM" id="CLU_019796_1_0_9"/>
<dbReference type="AlphaFoldDB" id="G9QKG6"/>
<evidence type="ECO:0000256" key="1">
    <source>
        <dbReference type="ARBA" id="ARBA00005854"/>
    </source>
</evidence>
<accession>G9QKG6</accession>
<dbReference type="PANTHER" id="PTHR43333:SF1">
    <property type="entry name" value="D-ISOMER SPECIFIC 2-HYDROXYACID DEHYDROGENASE NAD-BINDING DOMAIN-CONTAINING PROTEIN"/>
    <property type="match status" value="1"/>
</dbReference>
<reference evidence="7 8" key="1">
    <citation type="submission" date="2011-09" db="EMBL/GenBank/DDBJ databases">
        <title>The Genome Sequence of Bacillus smithii 7_3_47FAA.</title>
        <authorList>
            <consortium name="The Broad Institute Genome Sequencing Platform"/>
            <person name="Earl A."/>
            <person name="Ward D."/>
            <person name="Feldgarden M."/>
            <person name="Gevers D."/>
            <person name="Daigneault M."/>
            <person name="Strauss J."/>
            <person name="Allen-Vercoe E."/>
            <person name="Young S.K."/>
            <person name="Zeng Q."/>
            <person name="Gargeya S."/>
            <person name="Fitzgerald M."/>
            <person name="Haas B."/>
            <person name="Abouelleil A."/>
            <person name="Alvarado L."/>
            <person name="Arachchi H.M."/>
            <person name="Berlin A."/>
            <person name="Brown A."/>
            <person name="Chapman S.B."/>
            <person name="Chen Z."/>
            <person name="Dunbar C."/>
            <person name="Freedman E."/>
            <person name="Gearin G."/>
            <person name="Goldberg J."/>
            <person name="Griggs A."/>
            <person name="Gujja S."/>
            <person name="Heiman D."/>
            <person name="Howarth C."/>
            <person name="Larson L."/>
            <person name="Lui A."/>
            <person name="MacDonald P.J.P."/>
            <person name="Montmayeur A."/>
            <person name="Murphy C."/>
            <person name="Neiman D."/>
            <person name="Pearson M."/>
            <person name="Priest M."/>
            <person name="Roberts A."/>
            <person name="Saif S."/>
            <person name="Shea T."/>
            <person name="Shenoy N."/>
            <person name="Sisk P."/>
            <person name="Stolte C."/>
            <person name="Sykes S."/>
            <person name="Wortman J."/>
            <person name="Nusbaum C."/>
            <person name="Birren B."/>
        </authorList>
    </citation>
    <scope>NUCLEOTIDE SEQUENCE [LARGE SCALE GENOMIC DNA]</scope>
    <source>
        <strain evidence="7 8">7_3_47FAA</strain>
    </source>
</reference>
<protein>
    <recommendedName>
        <fullName evidence="9">D-isomer specific 2-hydroxyacid dehydrogenase NAD-binding domain-containing protein</fullName>
    </recommendedName>
</protein>
<dbReference type="Proteomes" id="UP000011747">
    <property type="component" value="Unassembled WGS sequence"/>
</dbReference>
<evidence type="ECO:0008006" key="9">
    <source>
        <dbReference type="Google" id="ProtNLM"/>
    </source>
</evidence>
<dbReference type="InterPro" id="IPR036291">
    <property type="entry name" value="NAD(P)-bd_dom_sf"/>
</dbReference>
<dbReference type="InterPro" id="IPR006139">
    <property type="entry name" value="D-isomer_2_OHA_DH_cat_dom"/>
</dbReference>
<dbReference type="PATRIC" id="fig|665952.3.peg.1506"/>
<gene>
    <name evidence="7" type="ORF">HMPREF1015_03229</name>
</gene>
<dbReference type="GO" id="GO:0051287">
    <property type="term" value="F:NAD binding"/>
    <property type="evidence" value="ECO:0007669"/>
    <property type="project" value="InterPro"/>
</dbReference>
<evidence type="ECO:0000259" key="6">
    <source>
        <dbReference type="Pfam" id="PF02826"/>
    </source>
</evidence>
<dbReference type="SUPFAM" id="SSF51735">
    <property type="entry name" value="NAD(P)-binding Rossmann-fold domains"/>
    <property type="match status" value="1"/>
</dbReference>
<comment type="similarity">
    <text evidence="1 4">Belongs to the D-isomer specific 2-hydroxyacid dehydrogenase family.</text>
</comment>
<feature type="domain" description="D-isomer specific 2-hydroxyacid dehydrogenase catalytic" evidence="5">
    <location>
        <begin position="25"/>
        <end position="302"/>
    </location>
</feature>
<dbReference type="Pfam" id="PF02826">
    <property type="entry name" value="2-Hacid_dh_C"/>
    <property type="match status" value="1"/>
</dbReference>
<proteinExistence type="inferred from homology"/>
<dbReference type="PROSITE" id="PS00671">
    <property type="entry name" value="D_2_HYDROXYACID_DH_3"/>
    <property type="match status" value="1"/>
</dbReference>
<evidence type="ECO:0000256" key="4">
    <source>
        <dbReference type="RuleBase" id="RU003719"/>
    </source>
</evidence>
<organism evidence="7 8">
    <name type="scientific">Bacillus smithii 7_3_47FAA</name>
    <dbReference type="NCBI Taxonomy" id="665952"/>
    <lineage>
        <taxon>Bacteria</taxon>
        <taxon>Bacillati</taxon>
        <taxon>Bacillota</taxon>
        <taxon>Bacilli</taxon>
        <taxon>Bacillales</taxon>
        <taxon>Bacillaceae</taxon>
        <taxon>Bacillus</taxon>
    </lineage>
</organism>
<keyword evidence="3" id="KW-0520">NAD</keyword>
<dbReference type="InterPro" id="IPR029753">
    <property type="entry name" value="D-isomer_DH_CS"/>
</dbReference>
<evidence type="ECO:0000256" key="3">
    <source>
        <dbReference type="ARBA" id="ARBA00023027"/>
    </source>
</evidence>
<keyword evidence="2 4" id="KW-0560">Oxidoreductase</keyword>
<evidence type="ECO:0000313" key="8">
    <source>
        <dbReference type="Proteomes" id="UP000011747"/>
    </source>
</evidence>
<dbReference type="Pfam" id="PF00389">
    <property type="entry name" value="2-Hacid_dh"/>
    <property type="match status" value="1"/>
</dbReference>